<gene>
    <name evidence="1" type="ORF">DSCA_59510</name>
</gene>
<evidence type="ECO:0000313" key="2">
    <source>
        <dbReference type="Proteomes" id="UP000427906"/>
    </source>
</evidence>
<accession>A0A5K7YY31</accession>
<dbReference type="EMBL" id="AP021874">
    <property type="protein sequence ID" value="BBO72021.1"/>
    <property type="molecule type" value="Genomic_DNA"/>
</dbReference>
<proteinExistence type="predicted"/>
<reference evidence="1 2" key="1">
    <citation type="submission" date="2019-11" db="EMBL/GenBank/DDBJ databases">
        <title>Comparative genomics of hydrocarbon-degrading Desulfosarcina strains.</title>
        <authorList>
            <person name="Watanabe M."/>
            <person name="Kojima H."/>
            <person name="Fukui M."/>
        </authorList>
    </citation>
    <scope>NUCLEOTIDE SEQUENCE [LARGE SCALE GENOMIC DNA]</scope>
    <source>
        <strain evidence="1 2">PL12</strain>
    </source>
</reference>
<organism evidence="1 2">
    <name type="scientific">Desulfosarcina alkanivorans</name>
    <dbReference type="NCBI Taxonomy" id="571177"/>
    <lineage>
        <taxon>Bacteria</taxon>
        <taxon>Pseudomonadati</taxon>
        <taxon>Thermodesulfobacteriota</taxon>
        <taxon>Desulfobacteria</taxon>
        <taxon>Desulfobacterales</taxon>
        <taxon>Desulfosarcinaceae</taxon>
        <taxon>Desulfosarcina</taxon>
    </lineage>
</organism>
<protein>
    <submittedName>
        <fullName evidence="1">Uncharacterized protein</fullName>
    </submittedName>
</protein>
<keyword evidence="2" id="KW-1185">Reference proteome</keyword>
<evidence type="ECO:0000313" key="1">
    <source>
        <dbReference type="EMBL" id="BBO72021.1"/>
    </source>
</evidence>
<dbReference type="KEGG" id="dalk:DSCA_59510"/>
<sequence>MTPAYMPFTYLSESTARLLAGLVGPIVVYQPSPKGISDGLSVLASRGVVDIRTPIVDDDDRVRAALAEFTDWARQNPGASTPGAGYFGARQGQIPFFDETTINRIRSDIQRYHSADPLADASEAGFSARLFLAVAQENDSAADHLDQDLSRVDALEKDFLDAMKDADDAAFNRKAYAGTLWREDPGAKLTGQRIRAWSSLAVADSVLPDLLVTTSRSVMETLMDIHGETLDLQRLGDARLSVPPADAPSVMGRLLADLATQATLSPADLTPISAPAADLPSEPAVTVTLFGAGNHSPAAVLGRMAPAAAASPREDGTPGPIRHTLFLLVER</sequence>
<dbReference type="Proteomes" id="UP000427906">
    <property type="component" value="Chromosome"/>
</dbReference>
<name>A0A5K7YY31_9BACT</name>
<dbReference type="RefSeq" id="WP_155319783.1">
    <property type="nucleotide sequence ID" value="NZ_AP021874.1"/>
</dbReference>
<dbReference type="AlphaFoldDB" id="A0A5K7YY31"/>
<dbReference type="OrthoDB" id="5417874at2"/>